<dbReference type="EMBL" id="CAFBPO010000008">
    <property type="protein sequence ID" value="CAB5020949.1"/>
    <property type="molecule type" value="Genomic_DNA"/>
</dbReference>
<evidence type="ECO:0000313" key="3">
    <source>
        <dbReference type="EMBL" id="CAB5020949.1"/>
    </source>
</evidence>
<proteinExistence type="predicted"/>
<protein>
    <submittedName>
        <fullName evidence="4">Unannotated protein</fullName>
    </submittedName>
</protein>
<accession>A0A6J7V684</accession>
<evidence type="ECO:0000313" key="2">
    <source>
        <dbReference type="EMBL" id="CAB4989283.1"/>
    </source>
</evidence>
<dbReference type="InterPro" id="IPR011122">
    <property type="entry name" value="WavE"/>
</dbReference>
<sequence length="317" mass="36915">MNVQERLSRFFPTGNRGLKAFFLKFLHKLFRLSSEKLNLFATYDILELPHQGNEVPLMNDHVKVGIVIQGPIIPRTTLEICMFYKKIYPQVQIVLSTWEGEDTDPFKGLKDERFAIIQSIKPDAPGPSNINMQITSSIAGINQLGDLGCTHILKTRTDTLLGNSSFLNYLIWMHSKGKQHALVFSSFNSFLFRLFSPSDQVMFGEATDITRFWTIDLIPDDQEIDFPEKYLFKKYLESYGYKTQEELNNYLTALRDYTVIADHEQLGQIWNKGAYTALTYRWRGDKFPNRMTQLSSWHWEMLQDDLSYFEKLNESVD</sequence>
<dbReference type="EMBL" id="CAFBOO010000008">
    <property type="protein sequence ID" value="CAB4989283.1"/>
    <property type="molecule type" value="Genomic_DNA"/>
</dbReference>
<dbReference type="EMBL" id="CAFBQY010000008">
    <property type="protein sequence ID" value="CAB5073559.1"/>
    <property type="molecule type" value="Genomic_DNA"/>
</dbReference>
<dbReference type="AlphaFoldDB" id="A0A6J7V684"/>
<reference evidence="4" key="1">
    <citation type="submission" date="2020-05" db="EMBL/GenBank/DDBJ databases">
        <authorList>
            <person name="Chiriac C."/>
            <person name="Salcher M."/>
            <person name="Ghai R."/>
            <person name="Kavagutti S V."/>
        </authorList>
    </citation>
    <scope>NUCLEOTIDE SEQUENCE</scope>
</reference>
<name>A0A6J7V684_9ZZZZ</name>
<evidence type="ECO:0000313" key="1">
    <source>
        <dbReference type="EMBL" id="CAB4757110.1"/>
    </source>
</evidence>
<evidence type="ECO:0000313" key="4">
    <source>
        <dbReference type="EMBL" id="CAB5073559.1"/>
    </source>
</evidence>
<organism evidence="4">
    <name type="scientific">freshwater metagenome</name>
    <dbReference type="NCBI Taxonomy" id="449393"/>
    <lineage>
        <taxon>unclassified sequences</taxon>
        <taxon>metagenomes</taxon>
        <taxon>ecological metagenomes</taxon>
    </lineage>
</organism>
<dbReference type="EMBL" id="CAEZZH010000009">
    <property type="protein sequence ID" value="CAB4757110.1"/>
    <property type="molecule type" value="Genomic_DNA"/>
</dbReference>
<dbReference type="Pfam" id="PF07507">
    <property type="entry name" value="WavE"/>
    <property type="match status" value="1"/>
</dbReference>
<gene>
    <name evidence="1" type="ORF">UFOPK2850_00847</name>
    <name evidence="2" type="ORF">UFOPK3982_01040</name>
    <name evidence="3" type="ORF">UFOPK4120_00847</name>
    <name evidence="4" type="ORF">UFOPK4404_00888</name>
</gene>